<dbReference type="InterPro" id="IPR012348">
    <property type="entry name" value="RNR-like"/>
</dbReference>
<dbReference type="EC" id="1.14.19.2" evidence="10"/>
<gene>
    <name evidence="10" type="ORF">AB0L03_13145</name>
</gene>
<evidence type="ECO:0000256" key="9">
    <source>
        <dbReference type="ARBA" id="ARBA00023160"/>
    </source>
</evidence>
<dbReference type="RefSeq" id="WP_366087964.1">
    <property type="nucleotide sequence ID" value="NZ_JBFASG010000010.1"/>
</dbReference>
<evidence type="ECO:0000313" key="11">
    <source>
        <dbReference type="Proteomes" id="UP001552479"/>
    </source>
</evidence>
<evidence type="ECO:0000256" key="4">
    <source>
        <dbReference type="ARBA" id="ARBA00022723"/>
    </source>
</evidence>
<evidence type="ECO:0000256" key="6">
    <source>
        <dbReference type="ARBA" id="ARBA00023002"/>
    </source>
</evidence>
<keyword evidence="11" id="KW-1185">Reference proteome</keyword>
<proteinExistence type="inferred from homology"/>
<keyword evidence="4" id="KW-0479">Metal-binding</keyword>
<dbReference type="Pfam" id="PF03405">
    <property type="entry name" value="FA_desaturase_2"/>
    <property type="match status" value="1"/>
</dbReference>
<keyword evidence="5" id="KW-0276">Fatty acid metabolism</keyword>
<comment type="caution">
    <text evidence="10">The sequence shown here is derived from an EMBL/GenBank/DDBJ whole genome shotgun (WGS) entry which is preliminary data.</text>
</comment>
<evidence type="ECO:0000256" key="5">
    <source>
        <dbReference type="ARBA" id="ARBA00022832"/>
    </source>
</evidence>
<dbReference type="InterPro" id="IPR009078">
    <property type="entry name" value="Ferritin-like_SF"/>
</dbReference>
<keyword evidence="9" id="KW-0275">Fatty acid biosynthesis</keyword>
<evidence type="ECO:0000256" key="2">
    <source>
        <dbReference type="ARBA" id="ARBA00008749"/>
    </source>
</evidence>
<reference evidence="10 11" key="1">
    <citation type="submission" date="2024-06" db="EMBL/GenBank/DDBJ databases">
        <title>The Natural Products Discovery Center: Release of the First 8490 Sequenced Strains for Exploring Actinobacteria Biosynthetic Diversity.</title>
        <authorList>
            <person name="Kalkreuter E."/>
            <person name="Kautsar S.A."/>
            <person name="Yang D."/>
            <person name="Bader C.D."/>
            <person name="Teijaro C.N."/>
            <person name="Fluegel L."/>
            <person name="Davis C.M."/>
            <person name="Simpson J.R."/>
            <person name="Lauterbach L."/>
            <person name="Steele A.D."/>
            <person name="Gui C."/>
            <person name="Meng S."/>
            <person name="Li G."/>
            <person name="Viehrig K."/>
            <person name="Ye F."/>
            <person name="Su P."/>
            <person name="Kiefer A.F."/>
            <person name="Nichols A."/>
            <person name="Cepeda A.J."/>
            <person name="Yan W."/>
            <person name="Fan B."/>
            <person name="Jiang Y."/>
            <person name="Adhikari A."/>
            <person name="Zheng C.-J."/>
            <person name="Schuster L."/>
            <person name="Cowan T.M."/>
            <person name="Smanski M.J."/>
            <person name="Chevrette M.G."/>
            <person name="De Carvalho L.P.S."/>
            <person name="Shen B."/>
        </authorList>
    </citation>
    <scope>NUCLEOTIDE SEQUENCE [LARGE SCALE GENOMIC DNA]</scope>
    <source>
        <strain evidence="10 11">NPDC053791</strain>
    </source>
</reference>
<keyword evidence="6 10" id="KW-0560">Oxidoreductase</keyword>
<keyword evidence="3" id="KW-0444">Lipid biosynthesis</keyword>
<accession>A0ABV3ITG4</accession>
<evidence type="ECO:0000256" key="8">
    <source>
        <dbReference type="ARBA" id="ARBA00023098"/>
    </source>
</evidence>
<sequence>MPGPAARIATDENLHMLFYRQLFADALRAFPDDAMAALADVLCDFRMPGTGIPGFRARAARVAAAGIYNLDVHHEHVVLPLLRALSVTTTPGLGPASRQAQARIGLYEERLKAQATRTRALYARMNASTALPLSP</sequence>
<evidence type="ECO:0000256" key="1">
    <source>
        <dbReference type="ARBA" id="ARBA00001954"/>
    </source>
</evidence>
<dbReference type="InterPro" id="IPR005067">
    <property type="entry name" value="Fatty_acid_desaturase-2"/>
</dbReference>
<keyword evidence="8" id="KW-0443">Lipid metabolism</keyword>
<evidence type="ECO:0000313" key="10">
    <source>
        <dbReference type="EMBL" id="MEV4923776.1"/>
    </source>
</evidence>
<comment type="cofactor">
    <cofactor evidence="1">
        <name>Fe(2+)</name>
        <dbReference type="ChEBI" id="CHEBI:29033"/>
    </cofactor>
</comment>
<protein>
    <submittedName>
        <fullName evidence="10">Acyl-ACP desaturase</fullName>
        <ecNumber evidence="10">1.14.19.2</ecNumber>
    </submittedName>
</protein>
<dbReference type="Proteomes" id="UP001552479">
    <property type="component" value="Unassembled WGS sequence"/>
</dbReference>
<dbReference type="SUPFAM" id="SSF47240">
    <property type="entry name" value="Ferritin-like"/>
    <property type="match status" value="1"/>
</dbReference>
<dbReference type="EMBL" id="JBFASG010000010">
    <property type="protein sequence ID" value="MEV4923776.1"/>
    <property type="molecule type" value="Genomic_DNA"/>
</dbReference>
<name>A0ABV3ITG4_9ACTN</name>
<keyword evidence="7" id="KW-0408">Iron</keyword>
<evidence type="ECO:0000256" key="3">
    <source>
        <dbReference type="ARBA" id="ARBA00022516"/>
    </source>
</evidence>
<comment type="similarity">
    <text evidence="2">Belongs to the fatty acid desaturase type 2 family.</text>
</comment>
<evidence type="ECO:0000256" key="7">
    <source>
        <dbReference type="ARBA" id="ARBA00023004"/>
    </source>
</evidence>
<organism evidence="10 11">
    <name type="scientific">Streptomyces roseoverticillatus</name>
    <dbReference type="NCBI Taxonomy" id="66429"/>
    <lineage>
        <taxon>Bacteria</taxon>
        <taxon>Bacillati</taxon>
        <taxon>Actinomycetota</taxon>
        <taxon>Actinomycetes</taxon>
        <taxon>Kitasatosporales</taxon>
        <taxon>Streptomycetaceae</taxon>
        <taxon>Streptomyces</taxon>
    </lineage>
</organism>
<dbReference type="Gene3D" id="1.10.620.20">
    <property type="entry name" value="Ribonucleotide Reductase, subunit A"/>
    <property type="match status" value="1"/>
</dbReference>
<dbReference type="GO" id="GO:0045300">
    <property type="term" value="F:stearoyl-[ACP] desaturase activity"/>
    <property type="evidence" value="ECO:0007669"/>
    <property type="project" value="UniProtKB-EC"/>
</dbReference>